<dbReference type="Proteomes" id="UP000799767">
    <property type="component" value="Unassembled WGS sequence"/>
</dbReference>
<feature type="transmembrane region" description="Helical" evidence="6">
    <location>
        <begin position="337"/>
        <end position="358"/>
    </location>
</feature>
<feature type="transmembrane region" description="Helical" evidence="6">
    <location>
        <begin position="224"/>
        <end position="249"/>
    </location>
</feature>
<keyword evidence="8" id="KW-1185">Reference proteome</keyword>
<dbReference type="RefSeq" id="XP_033588096.1">
    <property type="nucleotide sequence ID" value="XM_033735607.1"/>
</dbReference>
<evidence type="ECO:0000256" key="6">
    <source>
        <dbReference type="SAM" id="Phobius"/>
    </source>
</evidence>
<feature type="transmembrane region" description="Helical" evidence="6">
    <location>
        <begin position="407"/>
        <end position="429"/>
    </location>
</feature>
<evidence type="ECO:0000313" key="7">
    <source>
        <dbReference type="EMBL" id="KAF2481526.1"/>
    </source>
</evidence>
<evidence type="ECO:0000256" key="3">
    <source>
        <dbReference type="ARBA" id="ARBA00022692"/>
    </source>
</evidence>
<evidence type="ECO:0000256" key="1">
    <source>
        <dbReference type="ARBA" id="ARBA00004141"/>
    </source>
</evidence>
<protein>
    <submittedName>
        <fullName evidence="7">Major facilitator superfamily domain-containing protein</fullName>
    </submittedName>
</protein>
<keyword evidence="5 6" id="KW-0472">Membrane</keyword>
<dbReference type="InterPro" id="IPR011701">
    <property type="entry name" value="MFS"/>
</dbReference>
<keyword evidence="2" id="KW-0813">Transport</keyword>
<dbReference type="PANTHER" id="PTHR19432">
    <property type="entry name" value="SUGAR TRANSPORTER"/>
    <property type="match status" value="1"/>
</dbReference>
<comment type="subcellular location">
    <subcellularLocation>
        <location evidence="1">Membrane</location>
        <topology evidence="1">Multi-pass membrane protein</topology>
    </subcellularLocation>
</comment>
<gene>
    <name evidence="7" type="ORF">BDY17DRAFT_312228</name>
</gene>
<feature type="transmembrane region" description="Helical" evidence="6">
    <location>
        <begin position="86"/>
        <end position="102"/>
    </location>
</feature>
<evidence type="ECO:0000313" key="8">
    <source>
        <dbReference type="Proteomes" id="UP000799767"/>
    </source>
</evidence>
<keyword evidence="4 6" id="KW-1133">Transmembrane helix</keyword>
<feature type="transmembrane region" description="Helical" evidence="6">
    <location>
        <begin position="108"/>
        <end position="131"/>
    </location>
</feature>
<sequence length="430" mass="46341">MDHLLNSDRREFTTLRMVGLTCVVGGIQIIWAILMGSTSLYLTSLGFSNAAMAMIWLMGPLSGTFVQPLMGVWSDSVTCRWGRRKPFVLGGTIGLLAGLMVLSEAEELAGLVGISSQVFAVVGVCTILLFVQPLQMGARALIAEQSPPNLVAQTNAWASRWVGFGSVSGYLLGALNLGDSMKALYAIAAALLILSVLITCWTIRKAPPPLTLDKSRPISASGKISPAIQQIFKVQLFAWMAWFPFLYYGSTYATEGDVLGTKASPFSRGSFGMFLFALVALCFNLLLPQVLSCLDTTRGSGKKTQRRMPLVILWMIGQLSYSSTMLCASIVNGEDRILLVALAGLNWSLTQWAPFTLINEHMLDDGLDAGLVMSLHNVAISLPQILSALLTGCILWILRILDVADELGILLSLTAVPSLLAAYQASCILP</sequence>
<feature type="transmembrane region" description="Helical" evidence="6">
    <location>
        <begin position="54"/>
        <end position="74"/>
    </location>
</feature>
<dbReference type="GO" id="GO:0005886">
    <property type="term" value="C:plasma membrane"/>
    <property type="evidence" value="ECO:0007669"/>
    <property type="project" value="TreeGrafter"/>
</dbReference>
<dbReference type="Gene3D" id="1.20.1250.20">
    <property type="entry name" value="MFS general substrate transporter like domains"/>
    <property type="match status" value="1"/>
</dbReference>
<feature type="transmembrane region" description="Helical" evidence="6">
    <location>
        <begin position="308"/>
        <end position="331"/>
    </location>
</feature>
<reference evidence="7" key="1">
    <citation type="journal article" date="2020" name="Stud. Mycol.">
        <title>101 Dothideomycetes genomes: a test case for predicting lifestyles and emergence of pathogens.</title>
        <authorList>
            <person name="Haridas S."/>
            <person name="Albert R."/>
            <person name="Binder M."/>
            <person name="Bloem J."/>
            <person name="Labutti K."/>
            <person name="Salamov A."/>
            <person name="Andreopoulos B."/>
            <person name="Baker S."/>
            <person name="Barry K."/>
            <person name="Bills G."/>
            <person name="Bluhm B."/>
            <person name="Cannon C."/>
            <person name="Castanera R."/>
            <person name="Culley D."/>
            <person name="Daum C."/>
            <person name="Ezra D."/>
            <person name="Gonzalez J."/>
            <person name="Henrissat B."/>
            <person name="Kuo A."/>
            <person name="Liang C."/>
            <person name="Lipzen A."/>
            <person name="Lutzoni F."/>
            <person name="Magnuson J."/>
            <person name="Mondo S."/>
            <person name="Nolan M."/>
            <person name="Ohm R."/>
            <person name="Pangilinan J."/>
            <person name="Park H.-J."/>
            <person name="Ramirez L."/>
            <person name="Alfaro M."/>
            <person name="Sun H."/>
            <person name="Tritt A."/>
            <person name="Yoshinaga Y."/>
            <person name="Zwiers L.-H."/>
            <person name="Turgeon B."/>
            <person name="Goodwin S."/>
            <person name="Spatafora J."/>
            <person name="Crous P."/>
            <person name="Grigoriev I."/>
        </authorList>
    </citation>
    <scope>NUCLEOTIDE SEQUENCE</scope>
    <source>
        <strain evidence="7">CBS 113389</strain>
    </source>
</reference>
<dbReference type="InterPro" id="IPR036259">
    <property type="entry name" value="MFS_trans_sf"/>
</dbReference>
<dbReference type="GeneID" id="54476609"/>
<dbReference type="Pfam" id="PF07690">
    <property type="entry name" value="MFS_1"/>
    <property type="match status" value="1"/>
</dbReference>
<evidence type="ECO:0000256" key="5">
    <source>
        <dbReference type="ARBA" id="ARBA00023136"/>
    </source>
</evidence>
<evidence type="ECO:0000256" key="2">
    <source>
        <dbReference type="ARBA" id="ARBA00022448"/>
    </source>
</evidence>
<dbReference type="EMBL" id="MU001638">
    <property type="protein sequence ID" value="KAF2481526.1"/>
    <property type="molecule type" value="Genomic_DNA"/>
</dbReference>
<proteinExistence type="predicted"/>
<dbReference type="OrthoDB" id="28755at2759"/>
<feature type="transmembrane region" description="Helical" evidence="6">
    <location>
        <begin position="12"/>
        <end position="34"/>
    </location>
</feature>
<organism evidence="7 8">
    <name type="scientific">Neohortaea acidophila</name>
    <dbReference type="NCBI Taxonomy" id="245834"/>
    <lineage>
        <taxon>Eukaryota</taxon>
        <taxon>Fungi</taxon>
        <taxon>Dikarya</taxon>
        <taxon>Ascomycota</taxon>
        <taxon>Pezizomycotina</taxon>
        <taxon>Dothideomycetes</taxon>
        <taxon>Dothideomycetidae</taxon>
        <taxon>Mycosphaerellales</taxon>
        <taxon>Teratosphaeriaceae</taxon>
        <taxon>Neohortaea</taxon>
    </lineage>
</organism>
<dbReference type="SUPFAM" id="SSF103473">
    <property type="entry name" value="MFS general substrate transporter"/>
    <property type="match status" value="1"/>
</dbReference>
<dbReference type="AlphaFoldDB" id="A0A6A6PNZ8"/>
<evidence type="ECO:0000256" key="4">
    <source>
        <dbReference type="ARBA" id="ARBA00022989"/>
    </source>
</evidence>
<dbReference type="GO" id="GO:0008506">
    <property type="term" value="F:sucrose:proton symporter activity"/>
    <property type="evidence" value="ECO:0007669"/>
    <property type="project" value="TreeGrafter"/>
</dbReference>
<accession>A0A6A6PNZ8</accession>
<feature type="transmembrane region" description="Helical" evidence="6">
    <location>
        <begin position="269"/>
        <end position="287"/>
    </location>
</feature>
<name>A0A6A6PNZ8_9PEZI</name>
<feature type="transmembrane region" description="Helical" evidence="6">
    <location>
        <begin position="183"/>
        <end position="203"/>
    </location>
</feature>
<dbReference type="PANTHER" id="PTHR19432:SF35">
    <property type="entry name" value="SOLUTE CARRIER FAMILY 45 MEMBER 3 ISOFORM X1"/>
    <property type="match status" value="1"/>
</dbReference>
<keyword evidence="3 6" id="KW-0812">Transmembrane</keyword>
<feature type="transmembrane region" description="Helical" evidence="6">
    <location>
        <begin position="378"/>
        <end position="401"/>
    </location>
</feature>